<dbReference type="AlphaFoldDB" id="A0A640KG68"/>
<dbReference type="EMBL" id="BLBS01000025">
    <property type="protein sequence ID" value="GET88085.1"/>
    <property type="molecule type" value="Genomic_DNA"/>
</dbReference>
<organism evidence="1 2">
    <name type="scientific">Leishmania tarentolae</name>
    <name type="common">Sauroleishmania tarentolae</name>
    <dbReference type="NCBI Taxonomy" id="5689"/>
    <lineage>
        <taxon>Eukaryota</taxon>
        <taxon>Discoba</taxon>
        <taxon>Euglenozoa</taxon>
        <taxon>Kinetoplastea</taxon>
        <taxon>Metakinetoplastina</taxon>
        <taxon>Trypanosomatida</taxon>
        <taxon>Trypanosomatidae</taxon>
        <taxon>Leishmaniinae</taxon>
        <taxon>Leishmania</taxon>
        <taxon>lizard Leishmania</taxon>
    </lineage>
</organism>
<dbReference type="OrthoDB" id="277389at2759"/>
<protein>
    <submittedName>
        <fullName evidence="1">Uncharacterized protein</fullName>
    </submittedName>
</protein>
<dbReference type="Proteomes" id="UP000419144">
    <property type="component" value="Unassembled WGS sequence"/>
</dbReference>
<keyword evidence="2" id="KW-1185">Reference proteome</keyword>
<sequence length="262" mass="28823">MYRASQALWMVPTYGAVAEDGQESIKKLALAPLTFLPLSGTTTSLASILASAVGFLEGYSASDWEADVNLEKNSCGELVAHTQLTFAPYTFRRTPTLVSSTSVDDSSPLRSAKVPLVSRSLSISHVVADAAPRALSSSDVLQLQRFTDSFKSGGTAADYVANDLLRTTDSVEVARAVLRFSVQVGLTIPRSTLKEVVHRLKHEEASFASRVYQDFAFEVNLETLHESSLVSSRCLLHRLVSLPRKRKESKLERVRRSTFQKR</sequence>
<proteinExistence type="predicted"/>
<name>A0A640KG68_LEITA</name>
<comment type="caution">
    <text evidence="1">The sequence shown here is derived from an EMBL/GenBank/DDBJ whole genome shotgun (WGS) entry which is preliminary data.</text>
</comment>
<reference evidence="1" key="1">
    <citation type="submission" date="2019-11" db="EMBL/GenBank/DDBJ databases">
        <title>Leishmania tarentolae CDS.</title>
        <authorList>
            <person name="Goto Y."/>
            <person name="Yamagishi J."/>
        </authorList>
    </citation>
    <scope>NUCLEOTIDE SEQUENCE [LARGE SCALE GENOMIC DNA]</scope>
    <source>
        <strain evidence="1">Parrot Tar II</strain>
    </source>
</reference>
<accession>A0A640KG68</accession>
<gene>
    <name evidence="1" type="ORF">LtaPh_2002700</name>
</gene>
<dbReference type="VEuPathDB" id="TriTrypDB:LtaPh_2002700"/>
<evidence type="ECO:0000313" key="2">
    <source>
        <dbReference type="Proteomes" id="UP000419144"/>
    </source>
</evidence>
<evidence type="ECO:0000313" key="1">
    <source>
        <dbReference type="EMBL" id="GET88085.1"/>
    </source>
</evidence>